<dbReference type="InterPro" id="IPR052278">
    <property type="entry name" value="Chordin-like_regulators"/>
</dbReference>
<dbReference type="InterPro" id="IPR010895">
    <property type="entry name" value="CHRD"/>
</dbReference>
<organism evidence="3 4">
    <name type="scientific">Hymenobacter canadensis</name>
    <dbReference type="NCBI Taxonomy" id="2999067"/>
    <lineage>
        <taxon>Bacteria</taxon>
        <taxon>Pseudomonadati</taxon>
        <taxon>Bacteroidota</taxon>
        <taxon>Cytophagia</taxon>
        <taxon>Cytophagales</taxon>
        <taxon>Hymenobacteraceae</taxon>
        <taxon>Hymenobacter</taxon>
    </lineage>
</organism>
<dbReference type="Proteomes" id="UP001211005">
    <property type="component" value="Chromosome"/>
</dbReference>
<reference evidence="3 4" key="1">
    <citation type="submission" date="2022-12" db="EMBL/GenBank/DDBJ databases">
        <title>Hymenobacter canadensis sp. nov. isolated from lake water of the Cambridge Bay, Canada.</title>
        <authorList>
            <person name="Kim W.H."/>
            <person name="Lee Y.M."/>
        </authorList>
    </citation>
    <scope>NUCLEOTIDE SEQUENCE [LARGE SCALE GENOMIC DNA]</scope>
    <source>
        <strain evidence="3 4">PAMC 29467</strain>
    </source>
</reference>
<proteinExistence type="predicted"/>
<dbReference type="Pfam" id="PF07452">
    <property type="entry name" value="CHRD"/>
    <property type="match status" value="4"/>
</dbReference>
<sequence>MKQFLTRLLLLCTLLGSSSAFADHLRAHLLLGASLSGAQEVPAVTTAARGAVSFTLNPTRDTLFISGSFTGLSGPITMAHTHNGFRGVAGPVVTDLFRFIRGNRIQGFLTGADIDRGKLDRYLRGGYYLNIHTAANPGGEIRGQIEVEKDEEFVASLSGAQEVPPVTTNGVGVGTFNLAQSQDKLKFRVVVGGLSGPITMCHFHQGAAGAAGPVVLDLMSFVSGNVIEGEVAPTPAIVTAMLAGQIYINVHTAANPGGEIRGQLIRDARYLSHDARLDGAQMVPAVTTTARAVSFLRLNTTLDSLRLFVAHTGLSGAPTNFTLFQADAGQANPAAPIANVAIPAGTPAAFSVLFTSPTPALINLFLQGGVNMVFTTAANPNGEIRGQVYRLAREGYTFSMNGAQERPTPVVSAGYGSGFVSMDRDQSNVHFSMAWGGLSGPVTVGHFHSALRTQAGPVVFDLAPFFGPSGGAAISAEGFWQPTGNAGTNATRPFTARRALQFRRDSMYVNIHTAANPGGEIRGQVFRGAKDLSIVLATQPAALVAESFAAYPNPVRDALTVTFEARRANSGTLQIQDLLGRTVATQAIAVRAGANRQTLLLPGVAPGVYLLTVESEGSRMVSRIVKE</sequence>
<dbReference type="PROSITE" id="PS50933">
    <property type="entry name" value="CHRD"/>
    <property type="match status" value="2"/>
</dbReference>
<accession>A0ABY7LQE4</accession>
<dbReference type="EMBL" id="CP114767">
    <property type="protein sequence ID" value="WBA42649.1"/>
    <property type="molecule type" value="Genomic_DNA"/>
</dbReference>
<dbReference type="PANTHER" id="PTHR46526:SF1">
    <property type="entry name" value="CHORDIN"/>
    <property type="match status" value="1"/>
</dbReference>
<feature type="domain" description="CHRD" evidence="2">
    <location>
        <begin position="149"/>
        <end position="269"/>
    </location>
</feature>
<dbReference type="InterPro" id="IPR026444">
    <property type="entry name" value="Secre_tail"/>
</dbReference>
<evidence type="ECO:0000259" key="2">
    <source>
        <dbReference type="PROSITE" id="PS50933"/>
    </source>
</evidence>
<evidence type="ECO:0000313" key="4">
    <source>
        <dbReference type="Proteomes" id="UP001211005"/>
    </source>
</evidence>
<dbReference type="SMART" id="SM00754">
    <property type="entry name" value="CHRD"/>
    <property type="match status" value="4"/>
</dbReference>
<name>A0ABY7LQE4_9BACT</name>
<feature type="chain" id="PRO_5046644160" evidence="1">
    <location>
        <begin position="23"/>
        <end position="627"/>
    </location>
</feature>
<evidence type="ECO:0000256" key="1">
    <source>
        <dbReference type="SAM" id="SignalP"/>
    </source>
</evidence>
<evidence type="ECO:0000313" key="3">
    <source>
        <dbReference type="EMBL" id="WBA42649.1"/>
    </source>
</evidence>
<dbReference type="NCBIfam" id="TIGR04183">
    <property type="entry name" value="Por_Secre_tail"/>
    <property type="match status" value="1"/>
</dbReference>
<gene>
    <name evidence="3" type="ORF">O3303_03600</name>
</gene>
<dbReference type="RefSeq" id="WP_269560700.1">
    <property type="nucleotide sequence ID" value="NZ_CP114767.1"/>
</dbReference>
<feature type="domain" description="CHRD" evidence="2">
    <location>
        <begin position="392"/>
        <end position="530"/>
    </location>
</feature>
<feature type="signal peptide" evidence="1">
    <location>
        <begin position="1"/>
        <end position="22"/>
    </location>
</feature>
<dbReference type="Pfam" id="PF18962">
    <property type="entry name" value="Por_Secre_tail"/>
    <property type="match status" value="1"/>
</dbReference>
<dbReference type="PANTHER" id="PTHR46526">
    <property type="entry name" value="CHORDIN"/>
    <property type="match status" value="1"/>
</dbReference>
<keyword evidence="4" id="KW-1185">Reference proteome</keyword>
<protein>
    <submittedName>
        <fullName evidence="3">CHRD domain-containing protein</fullName>
    </submittedName>
</protein>
<keyword evidence="1" id="KW-0732">Signal</keyword>